<keyword evidence="2" id="KW-1185">Reference proteome</keyword>
<reference evidence="2" key="1">
    <citation type="submission" date="2016-10" db="EMBL/GenBank/DDBJ databases">
        <authorList>
            <person name="Varghese N."/>
            <person name="Submissions S."/>
        </authorList>
    </citation>
    <scope>NUCLEOTIDE SEQUENCE [LARGE SCALE GENOMIC DNA]</scope>
    <source>
        <strain evidence="2">Gh-67</strain>
    </source>
</reference>
<accession>A0A1G7VWJ0</accession>
<proteinExistence type="predicted"/>
<organism evidence="1 2">
    <name type="scientific">Mucilaginibacter gossypii</name>
    <dbReference type="NCBI Taxonomy" id="551996"/>
    <lineage>
        <taxon>Bacteria</taxon>
        <taxon>Pseudomonadati</taxon>
        <taxon>Bacteroidota</taxon>
        <taxon>Sphingobacteriia</taxon>
        <taxon>Sphingobacteriales</taxon>
        <taxon>Sphingobacteriaceae</taxon>
        <taxon>Mucilaginibacter</taxon>
    </lineage>
</organism>
<sequence>MLIKYNVEINDKQTVESWREKEISYTMLNSLCKAYKTHNILTGSFVAKRIIGYYKPAALP</sequence>
<dbReference type="AlphaFoldDB" id="A0A1G7VWJ0"/>
<evidence type="ECO:0000313" key="2">
    <source>
        <dbReference type="Proteomes" id="UP000199705"/>
    </source>
</evidence>
<evidence type="ECO:0000313" key="1">
    <source>
        <dbReference type="EMBL" id="SDG63240.1"/>
    </source>
</evidence>
<dbReference type="EMBL" id="FNCG01000004">
    <property type="protein sequence ID" value="SDG63240.1"/>
    <property type="molecule type" value="Genomic_DNA"/>
</dbReference>
<protein>
    <submittedName>
        <fullName evidence="1">Uncharacterized protein</fullName>
    </submittedName>
</protein>
<name>A0A1G7VWJ0_9SPHI</name>
<dbReference type="Proteomes" id="UP000199705">
    <property type="component" value="Unassembled WGS sequence"/>
</dbReference>
<gene>
    <name evidence="1" type="ORF">SAMN05192573_104184</name>
</gene>